<dbReference type="SUPFAM" id="SSF51569">
    <property type="entry name" value="Aldolase"/>
    <property type="match status" value="1"/>
</dbReference>
<keyword evidence="1" id="KW-0092">Biotin</keyword>
<dbReference type="InterPro" id="IPR013785">
    <property type="entry name" value="Aldolase_TIM"/>
</dbReference>
<dbReference type="Pfam" id="PF02436">
    <property type="entry name" value="PYC_OADA"/>
    <property type="match status" value="1"/>
</dbReference>
<protein>
    <submittedName>
        <fullName evidence="4">Pyruvate carboxylase subunit B</fullName>
    </submittedName>
</protein>
<dbReference type="Pfam" id="PF00364">
    <property type="entry name" value="Biotin_lipoyl"/>
    <property type="match status" value="2"/>
</dbReference>
<dbReference type="InterPro" id="IPR001882">
    <property type="entry name" value="Biotin_BS"/>
</dbReference>
<dbReference type="PANTHER" id="PTHR43778:SF2">
    <property type="entry name" value="PYRUVATE CARBOXYLASE, MITOCHONDRIAL"/>
    <property type="match status" value="1"/>
</dbReference>
<reference evidence="4 5" key="1">
    <citation type="submission" date="2018-09" db="EMBL/GenBank/DDBJ databases">
        <title>Genomic Encyclopedia of Archaeal and Bacterial Type Strains, Phase II (KMG-II): from individual species to whole genera.</title>
        <authorList>
            <person name="Goeker M."/>
        </authorList>
    </citation>
    <scope>NUCLEOTIDE SEQUENCE [LARGE SCALE GENOMIC DNA]</scope>
    <source>
        <strain evidence="4 5">DSM 27148</strain>
    </source>
</reference>
<gene>
    <name evidence="4" type="ORF">BC643_1300</name>
</gene>
<keyword evidence="4" id="KW-0670">Pyruvate</keyword>
<dbReference type="CDD" id="cd07937">
    <property type="entry name" value="DRE_TIM_PC_TC_5S"/>
    <property type="match status" value="1"/>
</dbReference>
<dbReference type="InterPro" id="IPR011053">
    <property type="entry name" value="Single_hybrid_motif"/>
</dbReference>
<dbReference type="GO" id="GO:0004736">
    <property type="term" value="F:pyruvate carboxylase activity"/>
    <property type="evidence" value="ECO:0007669"/>
    <property type="project" value="TreeGrafter"/>
</dbReference>
<dbReference type="PROSITE" id="PS00188">
    <property type="entry name" value="BIOTIN"/>
    <property type="match status" value="2"/>
</dbReference>
<evidence type="ECO:0000259" key="3">
    <source>
        <dbReference type="PROSITE" id="PS50991"/>
    </source>
</evidence>
<dbReference type="InterPro" id="IPR003379">
    <property type="entry name" value="Carboxylase_cons_dom"/>
</dbReference>
<proteinExistence type="predicted"/>
<dbReference type="InterPro" id="IPR055268">
    <property type="entry name" value="PCB-like"/>
</dbReference>
<dbReference type="Pfam" id="PF00682">
    <property type="entry name" value="HMGL-like"/>
    <property type="match status" value="1"/>
</dbReference>
<sequence length="729" mass="79624">MSRKLLIRDLTLRDGQQSLFATRLRQEQIDRVLPFYKSANFYAMEVWGGAVPDSVMRYLNENPWTRLQTIKKAVGDVSKLTALSRGRNLFGYTPYTDEIIDGFSRNAIESGLGIMRIFDALNDINNVKSTIKYVKQHGGIADCAVCYTIDPEPEKKEEPVVEQPKKGLFGKLFGKKEEAPAPAAEPAFKPVFTDEYFLNKAMDLEKLGADMITIKDMSGLIPPKRVAKLISEFKKNLQIPVDFHTHCTPGYGLAAVLAAIMNGVDIVDTNIWNFAGGPAAPAIELIYIFCKKLGVDLDVNMEAVAEINKELFNIRKELADIDASKQFPNPFNPLTDTLPTEIDALFDKAIEECKKGNEETLLAACHAIEAYFNFPKPNKLVQTAQVPGGMYTNMVAQLKALKSEDILEDAMKLIPQVRIDAGLPPLVTPTSQIVGAQAVNCAMCIKNGKPMYSNVSNQFKSLVKGEYGTTPIPVNPDFREQICGHRDERPFDTSTYQMQPNPTLDQFGGVKLAENEEEVLLLELFPMVAKDYLMGVKKAAWEAKKATEPKVAKAAEAPKAEAKKIVGETIVTPLPGRLLNYLVAPGDKVKIGQPVAIVEAMKMENTITSTHEGYVNNLVAGLGETLPAEAVIMDIVAEAIATAAPEKPKAAAKVNVPTTGITVPMPGKILDIQVNPGDSVKPGQVVVVLEAMKMENSITAEIGGTVNQIFVEVGETVSADTKVLDLVEA</sequence>
<dbReference type="PANTHER" id="PTHR43778">
    <property type="entry name" value="PYRUVATE CARBOXYLASE"/>
    <property type="match status" value="1"/>
</dbReference>
<dbReference type="GO" id="GO:0005737">
    <property type="term" value="C:cytoplasm"/>
    <property type="evidence" value="ECO:0007669"/>
    <property type="project" value="TreeGrafter"/>
</dbReference>
<evidence type="ECO:0000313" key="5">
    <source>
        <dbReference type="Proteomes" id="UP000283387"/>
    </source>
</evidence>
<evidence type="ECO:0000313" key="4">
    <source>
        <dbReference type="EMBL" id="RKD90953.1"/>
    </source>
</evidence>
<dbReference type="Proteomes" id="UP000283387">
    <property type="component" value="Unassembled WGS sequence"/>
</dbReference>
<feature type="domain" description="Lipoyl-binding" evidence="2">
    <location>
        <begin position="651"/>
        <end position="728"/>
    </location>
</feature>
<evidence type="ECO:0000259" key="2">
    <source>
        <dbReference type="PROSITE" id="PS50968"/>
    </source>
</evidence>
<dbReference type="AlphaFoldDB" id="A0A419W654"/>
<dbReference type="PROSITE" id="PS50991">
    <property type="entry name" value="PYR_CT"/>
    <property type="match status" value="1"/>
</dbReference>
<organism evidence="4 5">
    <name type="scientific">Mangrovibacterium diazotrophicum</name>
    <dbReference type="NCBI Taxonomy" id="1261403"/>
    <lineage>
        <taxon>Bacteria</taxon>
        <taxon>Pseudomonadati</taxon>
        <taxon>Bacteroidota</taxon>
        <taxon>Bacteroidia</taxon>
        <taxon>Marinilabiliales</taxon>
        <taxon>Prolixibacteraceae</taxon>
        <taxon>Mangrovibacterium</taxon>
    </lineage>
</organism>
<name>A0A419W654_9BACT</name>
<dbReference type="RefSeq" id="WP_170154480.1">
    <property type="nucleotide sequence ID" value="NZ_RAPN01000001.1"/>
</dbReference>
<dbReference type="SUPFAM" id="SSF89000">
    <property type="entry name" value="post-HMGL domain-like"/>
    <property type="match status" value="1"/>
</dbReference>
<dbReference type="EMBL" id="RAPN01000001">
    <property type="protein sequence ID" value="RKD90953.1"/>
    <property type="molecule type" value="Genomic_DNA"/>
</dbReference>
<keyword evidence="5" id="KW-1185">Reference proteome</keyword>
<dbReference type="SUPFAM" id="SSF51230">
    <property type="entry name" value="Single hybrid motif"/>
    <property type="match status" value="2"/>
</dbReference>
<accession>A0A419W654</accession>
<dbReference type="FunFam" id="2.40.50.100:FF:000003">
    <property type="entry name" value="Acetyl-CoA carboxylase biotin carboxyl carrier protein"/>
    <property type="match status" value="1"/>
</dbReference>
<dbReference type="CDD" id="cd06850">
    <property type="entry name" value="biotinyl_domain"/>
    <property type="match status" value="2"/>
</dbReference>
<dbReference type="PROSITE" id="PS50968">
    <property type="entry name" value="BIOTINYL_LIPOYL"/>
    <property type="match status" value="2"/>
</dbReference>
<feature type="domain" description="Pyruvate carboxyltransferase" evidence="3">
    <location>
        <begin position="5"/>
        <end position="305"/>
    </location>
</feature>
<dbReference type="InterPro" id="IPR000089">
    <property type="entry name" value="Biotin_lipoyl"/>
</dbReference>
<feature type="domain" description="Lipoyl-binding" evidence="2">
    <location>
        <begin position="563"/>
        <end position="636"/>
    </location>
</feature>
<dbReference type="InterPro" id="IPR000891">
    <property type="entry name" value="PYR_CT"/>
</dbReference>
<dbReference type="GO" id="GO:0006094">
    <property type="term" value="P:gluconeogenesis"/>
    <property type="evidence" value="ECO:0007669"/>
    <property type="project" value="TreeGrafter"/>
</dbReference>
<dbReference type="Gene3D" id="3.20.20.70">
    <property type="entry name" value="Aldolase class I"/>
    <property type="match status" value="2"/>
</dbReference>
<dbReference type="Gene3D" id="2.40.50.100">
    <property type="match status" value="2"/>
</dbReference>
<comment type="caution">
    <text evidence="4">The sequence shown here is derived from an EMBL/GenBank/DDBJ whole genome shotgun (WGS) entry which is preliminary data.</text>
</comment>
<evidence type="ECO:0000256" key="1">
    <source>
        <dbReference type="ARBA" id="ARBA00023267"/>
    </source>
</evidence>